<evidence type="ECO:0000313" key="2">
    <source>
        <dbReference type="EMBL" id="OUR95495.1"/>
    </source>
</evidence>
<dbReference type="Proteomes" id="UP000196531">
    <property type="component" value="Unassembled WGS sequence"/>
</dbReference>
<sequence length="68" mass="7474">MPKYCILIILSFFLTSCATSKKASPKQLSETLNFTPRPGYASVNVYRPSRYTGSAANTEIIINGKLLS</sequence>
<organism evidence="2 3">
    <name type="scientific">Halobacteriovorax marinus</name>
    <dbReference type="NCBI Taxonomy" id="97084"/>
    <lineage>
        <taxon>Bacteria</taxon>
        <taxon>Pseudomonadati</taxon>
        <taxon>Bdellovibrionota</taxon>
        <taxon>Bacteriovoracia</taxon>
        <taxon>Bacteriovoracales</taxon>
        <taxon>Halobacteriovoraceae</taxon>
        <taxon>Halobacteriovorax</taxon>
    </lineage>
</organism>
<evidence type="ECO:0008006" key="4">
    <source>
        <dbReference type="Google" id="ProtNLM"/>
    </source>
</evidence>
<evidence type="ECO:0000256" key="1">
    <source>
        <dbReference type="SAM" id="SignalP"/>
    </source>
</evidence>
<evidence type="ECO:0000313" key="3">
    <source>
        <dbReference type="Proteomes" id="UP000196531"/>
    </source>
</evidence>
<name>A0A1Y5F514_9BACT</name>
<protein>
    <recommendedName>
        <fullName evidence="4">Lipoprotein</fullName>
    </recommendedName>
</protein>
<comment type="caution">
    <text evidence="2">The sequence shown here is derived from an EMBL/GenBank/DDBJ whole genome shotgun (WGS) entry which is preliminary data.</text>
</comment>
<dbReference type="PROSITE" id="PS51257">
    <property type="entry name" value="PROKAR_LIPOPROTEIN"/>
    <property type="match status" value="1"/>
</dbReference>
<keyword evidence="1" id="KW-0732">Signal</keyword>
<accession>A0A1Y5F514</accession>
<dbReference type="AlphaFoldDB" id="A0A1Y5F514"/>
<feature type="chain" id="PRO_5012644526" description="Lipoprotein" evidence="1">
    <location>
        <begin position="24"/>
        <end position="68"/>
    </location>
</feature>
<proteinExistence type="predicted"/>
<dbReference type="EMBL" id="MAAO01000008">
    <property type="protein sequence ID" value="OUR95495.1"/>
    <property type="molecule type" value="Genomic_DNA"/>
</dbReference>
<feature type="signal peptide" evidence="1">
    <location>
        <begin position="1"/>
        <end position="23"/>
    </location>
</feature>
<reference evidence="3" key="1">
    <citation type="journal article" date="2017" name="Proc. Natl. Acad. Sci. U.S.A.">
        <title>Simulation of Deepwater Horizon oil plume reveals substrate specialization within a complex community of hydrocarbon-degraders.</title>
        <authorList>
            <person name="Hu P."/>
            <person name="Dubinsky E.A."/>
            <person name="Probst A.J."/>
            <person name="Wang J."/>
            <person name="Sieber C.M.K."/>
            <person name="Tom L.M."/>
            <person name="Gardinali P."/>
            <person name="Banfield J.F."/>
            <person name="Atlas R.M."/>
            <person name="Andersen G.L."/>
        </authorList>
    </citation>
    <scope>NUCLEOTIDE SEQUENCE [LARGE SCALE GENOMIC DNA]</scope>
</reference>
<gene>
    <name evidence="2" type="ORF">A9Q84_16820</name>
</gene>